<evidence type="ECO:0000256" key="1">
    <source>
        <dbReference type="ARBA" id="ARBA00022527"/>
    </source>
</evidence>
<organism evidence="3 4">
    <name type="scientific">Streptomyces maoxianensis</name>
    <dbReference type="NCBI Taxonomy" id="1459942"/>
    <lineage>
        <taxon>Bacteria</taxon>
        <taxon>Bacillati</taxon>
        <taxon>Actinomycetota</taxon>
        <taxon>Actinomycetes</taxon>
        <taxon>Kitasatosporales</taxon>
        <taxon>Streptomycetaceae</taxon>
        <taxon>Streptomyces</taxon>
    </lineage>
</organism>
<keyword evidence="1" id="KW-0723">Serine/threonine-protein kinase</keyword>
<gene>
    <name evidence="3" type="ORF">ACFO9E_16750</name>
</gene>
<proteinExistence type="predicted"/>
<sequence>MIYASDCVRRKPWGLSFEAEPCEIAGLRKALRLHLTLWGLPELVESAQLCVTELTSNVIKHVGAGTPATLAVSMSGTRLRIELHDPDARALPTLLSAEGEAESGRGMTLVDAVTDRWGVILRVDSKVVWCELATGLTDQNGHTGGPRVAHAEEYLALYGAARHPRPTVSGRLSAAVAEEAAIDLIADLLHWLRAHGCDPDEALDRAQMHFESELA</sequence>
<reference evidence="4" key="1">
    <citation type="journal article" date="2019" name="Int. J. Syst. Evol. Microbiol.">
        <title>The Global Catalogue of Microorganisms (GCM) 10K type strain sequencing project: providing services to taxonomists for standard genome sequencing and annotation.</title>
        <authorList>
            <consortium name="The Broad Institute Genomics Platform"/>
            <consortium name="The Broad Institute Genome Sequencing Center for Infectious Disease"/>
            <person name="Wu L."/>
            <person name="Ma J."/>
        </authorList>
    </citation>
    <scope>NUCLEOTIDE SEQUENCE [LARGE SCALE GENOMIC DNA]</scope>
    <source>
        <strain evidence="4">CGMCC 4.7139</strain>
    </source>
</reference>
<accession>A0ABV9G8P1</accession>
<dbReference type="PANTHER" id="PTHR35526">
    <property type="entry name" value="ANTI-SIGMA-F FACTOR RSBW-RELATED"/>
    <property type="match status" value="1"/>
</dbReference>
<evidence type="ECO:0000259" key="2">
    <source>
        <dbReference type="Pfam" id="PF13581"/>
    </source>
</evidence>
<name>A0ABV9G8P1_9ACTN</name>
<dbReference type="CDD" id="cd16936">
    <property type="entry name" value="HATPase_RsbW-like"/>
    <property type="match status" value="1"/>
</dbReference>
<dbReference type="GO" id="GO:0005524">
    <property type="term" value="F:ATP binding"/>
    <property type="evidence" value="ECO:0007669"/>
    <property type="project" value="UniProtKB-KW"/>
</dbReference>
<dbReference type="SUPFAM" id="SSF55874">
    <property type="entry name" value="ATPase domain of HSP90 chaperone/DNA topoisomerase II/histidine kinase"/>
    <property type="match status" value="1"/>
</dbReference>
<dbReference type="Pfam" id="PF13581">
    <property type="entry name" value="HATPase_c_2"/>
    <property type="match status" value="1"/>
</dbReference>
<dbReference type="InterPro" id="IPR036890">
    <property type="entry name" value="HATPase_C_sf"/>
</dbReference>
<dbReference type="Gene3D" id="3.30.565.10">
    <property type="entry name" value="Histidine kinase-like ATPase, C-terminal domain"/>
    <property type="match status" value="1"/>
</dbReference>
<dbReference type="InterPro" id="IPR003594">
    <property type="entry name" value="HATPase_dom"/>
</dbReference>
<dbReference type="InterPro" id="IPR050267">
    <property type="entry name" value="Anti-sigma-factor_SerPK"/>
</dbReference>
<dbReference type="Proteomes" id="UP001595993">
    <property type="component" value="Unassembled WGS sequence"/>
</dbReference>
<keyword evidence="3" id="KW-0547">Nucleotide-binding</keyword>
<protein>
    <submittedName>
        <fullName evidence="3">ATP-binding protein</fullName>
    </submittedName>
</protein>
<keyword evidence="3" id="KW-0067">ATP-binding</keyword>
<keyword evidence="4" id="KW-1185">Reference proteome</keyword>
<evidence type="ECO:0000313" key="4">
    <source>
        <dbReference type="Proteomes" id="UP001595993"/>
    </source>
</evidence>
<feature type="domain" description="Histidine kinase/HSP90-like ATPase" evidence="2">
    <location>
        <begin position="17"/>
        <end position="117"/>
    </location>
</feature>
<keyword evidence="1" id="KW-0808">Transferase</keyword>
<dbReference type="PANTHER" id="PTHR35526:SF3">
    <property type="entry name" value="ANTI-SIGMA-F FACTOR RSBW"/>
    <property type="match status" value="1"/>
</dbReference>
<dbReference type="EMBL" id="JBHSFE010000014">
    <property type="protein sequence ID" value="MFC4609455.1"/>
    <property type="molecule type" value="Genomic_DNA"/>
</dbReference>
<dbReference type="RefSeq" id="WP_381196238.1">
    <property type="nucleotide sequence ID" value="NZ_JBHSFE010000014.1"/>
</dbReference>
<comment type="caution">
    <text evidence="3">The sequence shown here is derived from an EMBL/GenBank/DDBJ whole genome shotgun (WGS) entry which is preliminary data.</text>
</comment>
<keyword evidence="1" id="KW-0418">Kinase</keyword>
<evidence type="ECO:0000313" key="3">
    <source>
        <dbReference type="EMBL" id="MFC4609455.1"/>
    </source>
</evidence>